<organism evidence="2 3">
    <name type="scientific">Natrinema salifodinae</name>
    <dbReference type="NCBI Taxonomy" id="1202768"/>
    <lineage>
        <taxon>Archaea</taxon>
        <taxon>Methanobacteriati</taxon>
        <taxon>Methanobacteriota</taxon>
        <taxon>Stenosarchaea group</taxon>
        <taxon>Halobacteria</taxon>
        <taxon>Halobacteriales</taxon>
        <taxon>Natrialbaceae</taxon>
        <taxon>Natrinema</taxon>
    </lineage>
</organism>
<dbReference type="EMBL" id="FOIS01000001">
    <property type="protein sequence ID" value="SEV81253.1"/>
    <property type="molecule type" value="Genomic_DNA"/>
</dbReference>
<dbReference type="AlphaFoldDB" id="A0A1I0LZ89"/>
<proteinExistence type="predicted"/>
<dbReference type="RefSeq" id="WP_049990997.1">
    <property type="nucleotide sequence ID" value="NZ_FOIS01000001.1"/>
</dbReference>
<feature type="compositionally biased region" description="Acidic residues" evidence="1">
    <location>
        <begin position="20"/>
        <end position="65"/>
    </location>
</feature>
<evidence type="ECO:0000313" key="3">
    <source>
        <dbReference type="Proteomes" id="UP000183275"/>
    </source>
</evidence>
<keyword evidence="3" id="KW-1185">Reference proteome</keyword>
<dbReference type="Proteomes" id="UP000183275">
    <property type="component" value="Unassembled WGS sequence"/>
</dbReference>
<name>A0A1I0LZ89_9EURY</name>
<evidence type="ECO:0000256" key="1">
    <source>
        <dbReference type="SAM" id="MobiDB-lite"/>
    </source>
</evidence>
<protein>
    <submittedName>
        <fullName evidence="2">Uncharacterized protein</fullName>
    </submittedName>
</protein>
<reference evidence="3" key="1">
    <citation type="submission" date="2016-10" db="EMBL/GenBank/DDBJ databases">
        <authorList>
            <person name="Varghese N."/>
        </authorList>
    </citation>
    <scope>NUCLEOTIDE SEQUENCE [LARGE SCALE GENOMIC DNA]</scope>
    <source>
        <strain evidence="3">CGMCC 1.12284</strain>
    </source>
</reference>
<feature type="compositionally biased region" description="Polar residues" evidence="1">
    <location>
        <begin position="76"/>
        <end position="88"/>
    </location>
</feature>
<gene>
    <name evidence="2" type="ORF">SAMN05216285_0207</name>
</gene>
<evidence type="ECO:0000313" key="2">
    <source>
        <dbReference type="EMBL" id="SEV81253.1"/>
    </source>
</evidence>
<feature type="region of interest" description="Disordered" evidence="1">
    <location>
        <begin position="1"/>
        <end position="88"/>
    </location>
</feature>
<feature type="compositionally biased region" description="Polar residues" evidence="1">
    <location>
        <begin position="1"/>
        <end position="14"/>
    </location>
</feature>
<accession>A0A1I0LZ89</accession>
<sequence length="88" mass="9172">MLAHTTTYPVSGTVTACDLPVDDGDDTDDTDGSNDVDDTDNGNDGDSADDGDSENEIVDETELSESIEGTVDLIENTESGNVIPSSRC</sequence>